<proteinExistence type="predicted"/>
<accession>A0A183J1H7</accession>
<dbReference type="Proteomes" id="UP000270296">
    <property type="component" value="Unassembled WGS sequence"/>
</dbReference>
<evidence type="ECO:0000313" key="3">
    <source>
        <dbReference type="Proteomes" id="UP000270296"/>
    </source>
</evidence>
<keyword evidence="3" id="KW-1185">Reference proteome</keyword>
<gene>
    <name evidence="2" type="ORF">SBAD_LOCUS9725</name>
</gene>
<organism evidence="4">
    <name type="scientific">Soboliphyme baturini</name>
    <dbReference type="NCBI Taxonomy" id="241478"/>
    <lineage>
        <taxon>Eukaryota</taxon>
        <taxon>Metazoa</taxon>
        <taxon>Ecdysozoa</taxon>
        <taxon>Nematoda</taxon>
        <taxon>Enoplea</taxon>
        <taxon>Dorylaimia</taxon>
        <taxon>Dioctophymatida</taxon>
        <taxon>Dioctophymatoidea</taxon>
        <taxon>Soboliphymatidae</taxon>
        <taxon>Soboliphyme</taxon>
    </lineage>
</organism>
<dbReference type="WBParaSite" id="SBAD_0001007401-mRNA-1">
    <property type="protein sequence ID" value="SBAD_0001007401-mRNA-1"/>
    <property type="gene ID" value="SBAD_0001007401"/>
</dbReference>
<feature type="region of interest" description="Disordered" evidence="1">
    <location>
        <begin position="1"/>
        <end position="50"/>
    </location>
</feature>
<dbReference type="EMBL" id="UZAM01013084">
    <property type="protein sequence ID" value="VDP25342.1"/>
    <property type="molecule type" value="Genomic_DNA"/>
</dbReference>
<name>A0A183J1H7_9BILA</name>
<evidence type="ECO:0000256" key="1">
    <source>
        <dbReference type="SAM" id="MobiDB-lite"/>
    </source>
</evidence>
<dbReference type="AlphaFoldDB" id="A0A183J1H7"/>
<evidence type="ECO:0000313" key="4">
    <source>
        <dbReference type="WBParaSite" id="SBAD_0001007401-mRNA-1"/>
    </source>
</evidence>
<protein>
    <submittedName>
        <fullName evidence="4">Ephrin RBD domain-containing protein</fullName>
    </submittedName>
</protein>
<reference evidence="4" key="1">
    <citation type="submission" date="2016-06" db="UniProtKB">
        <authorList>
            <consortium name="WormBaseParasite"/>
        </authorList>
    </citation>
    <scope>IDENTIFICATION</scope>
</reference>
<reference evidence="2 3" key="2">
    <citation type="submission" date="2018-11" db="EMBL/GenBank/DDBJ databases">
        <authorList>
            <consortium name="Pathogen Informatics"/>
        </authorList>
    </citation>
    <scope>NUCLEOTIDE SEQUENCE [LARGE SCALE GENOMIC DNA]</scope>
</reference>
<sequence length="114" mass="12751">MVLTSDGGGGDDDQWLSQATTAPQVGSASLSEASRLRNSPNSVQGHSKHSSIIGCNEINVVHRRPLSQITRKTQKDKVYRRSRGDYTPLYFIVTYDSDLIVHNEPSPMQTWFQM</sequence>
<feature type="compositionally biased region" description="Polar residues" evidence="1">
    <location>
        <begin position="15"/>
        <end position="45"/>
    </location>
</feature>
<evidence type="ECO:0000313" key="2">
    <source>
        <dbReference type="EMBL" id="VDP25342.1"/>
    </source>
</evidence>